<evidence type="ECO:0000313" key="4">
    <source>
        <dbReference type="Proteomes" id="UP001518976"/>
    </source>
</evidence>
<dbReference type="SUPFAM" id="SSF55874">
    <property type="entry name" value="ATPase domain of HSP90 chaperone/DNA topoisomerase II/histidine kinase"/>
    <property type="match status" value="1"/>
</dbReference>
<keyword evidence="3" id="KW-0067">ATP-binding</keyword>
<keyword evidence="1" id="KW-0418">Kinase</keyword>
<accession>A0ABS3WMS6</accession>
<gene>
    <name evidence="3" type="ORF">JW592_02860</name>
</gene>
<keyword evidence="1" id="KW-0808">Transferase</keyword>
<dbReference type="EMBL" id="JAFFZN010000002">
    <property type="protein sequence ID" value="MBO8184422.1"/>
    <property type="molecule type" value="Genomic_DNA"/>
</dbReference>
<comment type="caution">
    <text evidence="3">The sequence shown here is derived from an EMBL/GenBank/DDBJ whole genome shotgun (WGS) entry which is preliminary data.</text>
</comment>
<feature type="domain" description="Histidine kinase/HSP90-like ATPase" evidence="2">
    <location>
        <begin position="14"/>
        <end position="126"/>
    </location>
</feature>
<dbReference type="Gene3D" id="3.30.565.10">
    <property type="entry name" value="Histidine kinase-like ATPase, C-terminal domain"/>
    <property type="match status" value="1"/>
</dbReference>
<evidence type="ECO:0000313" key="3">
    <source>
        <dbReference type="EMBL" id="MBO8184422.1"/>
    </source>
</evidence>
<dbReference type="InterPro" id="IPR036890">
    <property type="entry name" value="HATPase_C_sf"/>
</dbReference>
<dbReference type="PANTHER" id="PTHR35526">
    <property type="entry name" value="ANTI-SIGMA-F FACTOR RSBW-RELATED"/>
    <property type="match status" value="1"/>
</dbReference>
<dbReference type="PANTHER" id="PTHR35526:SF3">
    <property type="entry name" value="ANTI-SIGMA-F FACTOR RSBW"/>
    <property type="match status" value="1"/>
</dbReference>
<evidence type="ECO:0000259" key="2">
    <source>
        <dbReference type="Pfam" id="PF13581"/>
    </source>
</evidence>
<reference evidence="3 4" key="1">
    <citation type="submission" date="2021-02" db="EMBL/GenBank/DDBJ databases">
        <title>Streptomyces spirodelae sp. nov., isolated from duckweed.</title>
        <authorList>
            <person name="Saimee Y."/>
            <person name="Duangmal K."/>
        </authorList>
    </citation>
    <scope>NUCLEOTIDE SEQUENCE [LARGE SCALE GENOMIC DNA]</scope>
    <source>
        <strain evidence="3 4">DW4-2</strain>
    </source>
</reference>
<dbReference type="InterPro" id="IPR003594">
    <property type="entry name" value="HATPase_dom"/>
</dbReference>
<keyword evidence="3" id="KW-0547">Nucleotide-binding</keyword>
<proteinExistence type="predicted"/>
<keyword evidence="1" id="KW-0723">Serine/threonine-protein kinase</keyword>
<dbReference type="Pfam" id="PF13581">
    <property type="entry name" value="HATPase_c_2"/>
    <property type="match status" value="1"/>
</dbReference>
<dbReference type="Proteomes" id="UP001518976">
    <property type="component" value="Unassembled WGS sequence"/>
</dbReference>
<protein>
    <submittedName>
        <fullName evidence="3">ATP-binding protein</fullName>
    </submittedName>
</protein>
<evidence type="ECO:0000256" key="1">
    <source>
        <dbReference type="ARBA" id="ARBA00022527"/>
    </source>
</evidence>
<keyword evidence="4" id="KW-1185">Reference proteome</keyword>
<dbReference type="GO" id="GO:0005524">
    <property type="term" value="F:ATP binding"/>
    <property type="evidence" value="ECO:0007669"/>
    <property type="project" value="UniProtKB-KW"/>
</dbReference>
<dbReference type="CDD" id="cd16936">
    <property type="entry name" value="HATPase_RsbW-like"/>
    <property type="match status" value="1"/>
</dbReference>
<organism evidence="3 4">
    <name type="scientific">Streptomyces spirodelae</name>
    <dbReference type="NCBI Taxonomy" id="2812904"/>
    <lineage>
        <taxon>Bacteria</taxon>
        <taxon>Bacillati</taxon>
        <taxon>Actinomycetota</taxon>
        <taxon>Actinomycetes</taxon>
        <taxon>Kitasatosporales</taxon>
        <taxon>Streptomycetaceae</taxon>
        <taxon>Streptomyces</taxon>
    </lineage>
</organism>
<dbReference type="RefSeq" id="WP_209263245.1">
    <property type="nucleotide sequence ID" value="NZ_JAFFZN010000002.1"/>
</dbReference>
<sequence length="141" mass="15550">MSGRTNIARFRISKASVPKAREHVRLVLREWKLGQVSDDAVLIASELATNVVTHAARGIGDYFGLVLRRRDGVLVLEVSDSFQWEMPELRKPDPEEVSGRGLLLVDALSQAWGVRPRAGAGKTVWVHLAAPCDARTRRSPG</sequence>
<name>A0ABS3WMS6_9ACTN</name>
<dbReference type="InterPro" id="IPR050267">
    <property type="entry name" value="Anti-sigma-factor_SerPK"/>
</dbReference>